<dbReference type="AlphaFoldDB" id="A0A0A8YW79"/>
<evidence type="ECO:0000313" key="2">
    <source>
        <dbReference type="EMBL" id="JAD31399.1"/>
    </source>
</evidence>
<organism evidence="2">
    <name type="scientific">Arundo donax</name>
    <name type="common">Giant reed</name>
    <name type="synonym">Donax arundinaceus</name>
    <dbReference type="NCBI Taxonomy" id="35708"/>
    <lineage>
        <taxon>Eukaryota</taxon>
        <taxon>Viridiplantae</taxon>
        <taxon>Streptophyta</taxon>
        <taxon>Embryophyta</taxon>
        <taxon>Tracheophyta</taxon>
        <taxon>Spermatophyta</taxon>
        <taxon>Magnoliopsida</taxon>
        <taxon>Liliopsida</taxon>
        <taxon>Poales</taxon>
        <taxon>Poaceae</taxon>
        <taxon>PACMAD clade</taxon>
        <taxon>Arundinoideae</taxon>
        <taxon>Arundineae</taxon>
        <taxon>Arundo</taxon>
    </lineage>
</organism>
<feature type="region of interest" description="Disordered" evidence="1">
    <location>
        <begin position="1"/>
        <end position="54"/>
    </location>
</feature>
<name>A0A0A8YW79_ARUDO</name>
<proteinExistence type="predicted"/>
<reference evidence="2" key="2">
    <citation type="journal article" date="2015" name="Data Brief">
        <title>Shoot transcriptome of the giant reed, Arundo donax.</title>
        <authorList>
            <person name="Barrero R.A."/>
            <person name="Guerrero F.D."/>
            <person name="Moolhuijzen P."/>
            <person name="Goolsby J.A."/>
            <person name="Tidwell J."/>
            <person name="Bellgard S.E."/>
            <person name="Bellgard M.I."/>
        </authorList>
    </citation>
    <scope>NUCLEOTIDE SEQUENCE</scope>
    <source>
        <tissue evidence="2">Shoot tissue taken approximately 20 cm above the soil surface</tissue>
    </source>
</reference>
<accession>A0A0A8YW79</accession>
<reference evidence="2" key="1">
    <citation type="submission" date="2014-09" db="EMBL/GenBank/DDBJ databases">
        <authorList>
            <person name="Magalhaes I.L.F."/>
            <person name="Oliveira U."/>
            <person name="Santos F.R."/>
            <person name="Vidigal T.H.D.A."/>
            <person name="Brescovit A.D."/>
            <person name="Santos A.J."/>
        </authorList>
    </citation>
    <scope>NUCLEOTIDE SEQUENCE</scope>
    <source>
        <tissue evidence="2">Shoot tissue taken approximately 20 cm above the soil surface</tissue>
    </source>
</reference>
<dbReference type="EMBL" id="GBRH01266496">
    <property type="protein sequence ID" value="JAD31399.1"/>
    <property type="molecule type" value="Transcribed_RNA"/>
</dbReference>
<evidence type="ECO:0000256" key="1">
    <source>
        <dbReference type="SAM" id="MobiDB-lite"/>
    </source>
</evidence>
<protein>
    <submittedName>
        <fullName evidence="2">Uncharacterized protein</fullName>
    </submittedName>
</protein>
<sequence>MRSTYPALTGNLQSQHLRRSAPSRSNQHTPATPRRSDTEARSETPNLRLATKKP</sequence>